<evidence type="ECO:0000256" key="2">
    <source>
        <dbReference type="ARBA" id="ARBA00023445"/>
    </source>
</evidence>
<name>A0A0C3F7D6_PILCF</name>
<evidence type="ECO:0000256" key="1">
    <source>
        <dbReference type="ARBA" id="ARBA00023002"/>
    </source>
</evidence>
<keyword evidence="1" id="KW-0560">Oxidoreductase</keyword>
<dbReference type="InterPro" id="IPR036291">
    <property type="entry name" value="NAD(P)-bd_dom_sf"/>
</dbReference>
<reference evidence="5" key="2">
    <citation type="submission" date="2015-01" db="EMBL/GenBank/DDBJ databases">
        <title>Evolutionary Origins and Diversification of the Mycorrhizal Mutualists.</title>
        <authorList>
            <consortium name="DOE Joint Genome Institute"/>
            <consortium name="Mycorrhizal Genomics Consortium"/>
            <person name="Kohler A."/>
            <person name="Kuo A."/>
            <person name="Nagy L.G."/>
            <person name="Floudas D."/>
            <person name="Copeland A."/>
            <person name="Barry K.W."/>
            <person name="Cichocki N."/>
            <person name="Veneault-Fourrey C."/>
            <person name="LaButti K."/>
            <person name="Lindquist E.A."/>
            <person name="Lipzen A."/>
            <person name="Lundell T."/>
            <person name="Morin E."/>
            <person name="Murat C."/>
            <person name="Riley R."/>
            <person name="Ohm R."/>
            <person name="Sun H."/>
            <person name="Tunlid A."/>
            <person name="Henrissat B."/>
            <person name="Grigoriev I.V."/>
            <person name="Hibbett D.S."/>
            <person name="Martin F."/>
        </authorList>
    </citation>
    <scope>NUCLEOTIDE SEQUENCE [LARGE SCALE GENOMIC DNA]</scope>
    <source>
        <strain evidence="5">F 1598</strain>
    </source>
</reference>
<feature type="domain" description="NAD-dependent epimerase/dehydratase" evidence="3">
    <location>
        <begin position="65"/>
        <end position="249"/>
    </location>
</feature>
<dbReference type="InterPro" id="IPR001509">
    <property type="entry name" value="Epimerase_deHydtase"/>
</dbReference>
<dbReference type="AlphaFoldDB" id="A0A0C3F7D6"/>
<dbReference type="SUPFAM" id="SSF51735">
    <property type="entry name" value="NAD(P)-binding Rossmann-fold domains"/>
    <property type="match status" value="1"/>
</dbReference>
<gene>
    <name evidence="4" type="ORF">PILCRDRAFT_827042</name>
</gene>
<evidence type="ECO:0000313" key="4">
    <source>
        <dbReference type="EMBL" id="KIM75751.1"/>
    </source>
</evidence>
<dbReference type="PANTHER" id="PTHR10366">
    <property type="entry name" value="NAD DEPENDENT EPIMERASE/DEHYDRATASE"/>
    <property type="match status" value="1"/>
</dbReference>
<dbReference type="EMBL" id="KN833043">
    <property type="protein sequence ID" value="KIM75751.1"/>
    <property type="molecule type" value="Genomic_DNA"/>
</dbReference>
<comment type="similarity">
    <text evidence="2">Belongs to the NAD(P)-dependent epimerase/dehydratase family. Dihydroflavonol-4-reductase subfamily.</text>
</comment>
<dbReference type="OrthoDB" id="2735536at2759"/>
<dbReference type="Proteomes" id="UP000054166">
    <property type="component" value="Unassembled WGS sequence"/>
</dbReference>
<reference evidence="4 5" key="1">
    <citation type="submission" date="2014-04" db="EMBL/GenBank/DDBJ databases">
        <authorList>
            <consortium name="DOE Joint Genome Institute"/>
            <person name="Kuo A."/>
            <person name="Tarkka M."/>
            <person name="Buscot F."/>
            <person name="Kohler A."/>
            <person name="Nagy L.G."/>
            <person name="Floudas D."/>
            <person name="Copeland A."/>
            <person name="Barry K.W."/>
            <person name="Cichocki N."/>
            <person name="Veneault-Fourrey C."/>
            <person name="LaButti K."/>
            <person name="Lindquist E.A."/>
            <person name="Lipzen A."/>
            <person name="Lundell T."/>
            <person name="Morin E."/>
            <person name="Murat C."/>
            <person name="Sun H."/>
            <person name="Tunlid A."/>
            <person name="Henrissat B."/>
            <person name="Grigoriev I.V."/>
            <person name="Hibbett D.S."/>
            <person name="Martin F."/>
            <person name="Nordberg H.P."/>
            <person name="Cantor M.N."/>
            <person name="Hua S.X."/>
        </authorList>
    </citation>
    <scope>NUCLEOTIDE SEQUENCE [LARGE SCALE GENOMIC DNA]</scope>
    <source>
        <strain evidence="4 5">F 1598</strain>
    </source>
</reference>
<evidence type="ECO:0000313" key="5">
    <source>
        <dbReference type="Proteomes" id="UP000054166"/>
    </source>
</evidence>
<dbReference type="HOGENOM" id="CLU_007383_9_2_1"/>
<keyword evidence="5" id="KW-1185">Reference proteome</keyword>
<dbReference type="InterPro" id="IPR050425">
    <property type="entry name" value="NAD(P)_dehydrat-like"/>
</dbReference>
<dbReference type="Gene3D" id="3.40.50.720">
    <property type="entry name" value="NAD(P)-binding Rossmann-like Domain"/>
    <property type="match status" value="1"/>
</dbReference>
<dbReference type="GO" id="GO:0016616">
    <property type="term" value="F:oxidoreductase activity, acting on the CH-OH group of donors, NAD or NADP as acceptor"/>
    <property type="evidence" value="ECO:0007669"/>
    <property type="project" value="TreeGrafter"/>
</dbReference>
<accession>A0A0C3F7D6</accession>
<sequence length="410" mass="45655">MPCYQPNSNRPKWKYFEHCVSGSPMLAKCLLTIRPKMRIILIQPCILWLFLEATFSNLNMSAQQIFVTGANGFLGSHVIHQLLEKSYRVRGTARGAKVALVRENFASYGDKFEAVLVENIAMDDISEHLRGVHAIIHVAAPIPSKRDPKVILDGALAGTLDVIRQAEKAGIRKIIYTSSMATVRNPSGSLTDKDWNPATEEETLVASPYAAYMGAKTLAEKAVWKFADEHKHVDITVLNPPCLFGPFVPGFRIPKPDYAALSTNLYIYQWLTKKGGRAFPKVLGNADIRDVARIHVEALTSDPESSVGRKRLLIASTHDGNYKEAVLFVADAHPELRDRLVDANTAPQFPADKFLVDLKRVEDVTGVKADSYYTWKETILDTIDSLLAVERSWATQGYEIEIPALEDYGL</sequence>
<protein>
    <recommendedName>
        <fullName evidence="3">NAD-dependent epimerase/dehydratase domain-containing protein</fullName>
    </recommendedName>
</protein>
<proteinExistence type="inferred from homology"/>
<dbReference type="STRING" id="765440.A0A0C3F7D6"/>
<dbReference type="Pfam" id="PF01370">
    <property type="entry name" value="Epimerase"/>
    <property type="match status" value="1"/>
</dbReference>
<evidence type="ECO:0000259" key="3">
    <source>
        <dbReference type="Pfam" id="PF01370"/>
    </source>
</evidence>
<dbReference type="PANTHER" id="PTHR10366:SF564">
    <property type="entry name" value="STEROL-4-ALPHA-CARBOXYLATE 3-DEHYDROGENASE, DECARBOXYLATING"/>
    <property type="match status" value="1"/>
</dbReference>
<organism evidence="4 5">
    <name type="scientific">Piloderma croceum (strain F 1598)</name>
    <dbReference type="NCBI Taxonomy" id="765440"/>
    <lineage>
        <taxon>Eukaryota</taxon>
        <taxon>Fungi</taxon>
        <taxon>Dikarya</taxon>
        <taxon>Basidiomycota</taxon>
        <taxon>Agaricomycotina</taxon>
        <taxon>Agaricomycetes</taxon>
        <taxon>Agaricomycetidae</taxon>
        <taxon>Atheliales</taxon>
        <taxon>Atheliaceae</taxon>
        <taxon>Piloderma</taxon>
    </lineage>
</organism>
<dbReference type="InParanoid" id="A0A0C3F7D6"/>